<keyword evidence="1" id="KW-0472">Membrane</keyword>
<evidence type="ECO:0000313" key="3">
    <source>
        <dbReference type="Proteomes" id="UP000193623"/>
    </source>
</evidence>
<keyword evidence="3" id="KW-1185">Reference proteome</keyword>
<name>A0A1Y5RQH4_9RHOB</name>
<dbReference type="Proteomes" id="UP000193623">
    <property type="component" value="Unassembled WGS sequence"/>
</dbReference>
<accession>A0A1Y5RQH4</accession>
<dbReference type="RefSeq" id="WP_085863354.1">
    <property type="nucleotide sequence ID" value="NZ_FWFT01000001.1"/>
</dbReference>
<reference evidence="2 3" key="1">
    <citation type="submission" date="2017-03" db="EMBL/GenBank/DDBJ databases">
        <authorList>
            <person name="Afonso C.L."/>
            <person name="Miller P.J."/>
            <person name="Scott M.A."/>
            <person name="Spackman E."/>
            <person name="Goraichik I."/>
            <person name="Dimitrov K.M."/>
            <person name="Suarez D.L."/>
            <person name="Swayne D.E."/>
        </authorList>
    </citation>
    <scope>NUCLEOTIDE SEQUENCE [LARGE SCALE GENOMIC DNA]</scope>
    <source>
        <strain evidence="2 3">CECT 8397</strain>
    </source>
</reference>
<dbReference type="AlphaFoldDB" id="A0A1Y5RQH4"/>
<proteinExistence type="predicted"/>
<evidence type="ECO:0000313" key="2">
    <source>
        <dbReference type="EMBL" id="SLN22998.1"/>
    </source>
</evidence>
<sequence length="64" mass="7078">MARFIIFLAVLAAVIAVITAVRRAWRTALTHAEDPNLPKSMQTLTYILLLLLMLGVVTGWLEGL</sequence>
<evidence type="ECO:0000256" key="1">
    <source>
        <dbReference type="SAM" id="Phobius"/>
    </source>
</evidence>
<organism evidence="2 3">
    <name type="scientific">Pseudooctadecabacter jejudonensis</name>
    <dbReference type="NCBI Taxonomy" id="1391910"/>
    <lineage>
        <taxon>Bacteria</taxon>
        <taxon>Pseudomonadati</taxon>
        <taxon>Pseudomonadota</taxon>
        <taxon>Alphaproteobacteria</taxon>
        <taxon>Rhodobacterales</taxon>
        <taxon>Paracoccaceae</taxon>
        <taxon>Pseudooctadecabacter</taxon>
    </lineage>
</organism>
<keyword evidence="1" id="KW-1133">Transmembrane helix</keyword>
<dbReference type="EMBL" id="FWFT01000001">
    <property type="protein sequence ID" value="SLN22998.1"/>
    <property type="molecule type" value="Genomic_DNA"/>
</dbReference>
<protein>
    <submittedName>
        <fullName evidence="2">Uncharacterized protein</fullName>
    </submittedName>
</protein>
<gene>
    <name evidence="2" type="ORF">PSJ8397_00958</name>
</gene>
<feature type="transmembrane region" description="Helical" evidence="1">
    <location>
        <begin position="44"/>
        <end position="61"/>
    </location>
</feature>
<keyword evidence="1" id="KW-0812">Transmembrane</keyword>